<reference evidence="5 6" key="1">
    <citation type="submission" date="2020-09" db="EMBL/GenBank/DDBJ databases">
        <title>Roseomonas.</title>
        <authorList>
            <person name="Zhu W."/>
        </authorList>
    </citation>
    <scope>NUCLEOTIDE SEQUENCE [LARGE SCALE GENOMIC DNA]</scope>
    <source>
        <strain evidence="5 6">573</strain>
    </source>
</reference>
<name>A0ABS3KLT1_9PROT</name>
<comment type="caution">
    <text evidence="5">The sequence shown here is derived from an EMBL/GenBank/DDBJ whole genome shotgun (WGS) entry which is preliminary data.</text>
</comment>
<dbReference type="PROSITE" id="PS50949">
    <property type="entry name" value="HTH_GNTR"/>
    <property type="match status" value="1"/>
</dbReference>
<evidence type="ECO:0000313" key="5">
    <source>
        <dbReference type="EMBL" id="MBO1078442.1"/>
    </source>
</evidence>
<dbReference type="InterPro" id="IPR000524">
    <property type="entry name" value="Tscrpt_reg_HTH_GntR"/>
</dbReference>
<proteinExistence type="predicted"/>
<dbReference type="InterPro" id="IPR050679">
    <property type="entry name" value="Bact_HTH_transcr_reg"/>
</dbReference>
<evidence type="ECO:0000313" key="6">
    <source>
        <dbReference type="Proteomes" id="UP001518989"/>
    </source>
</evidence>
<dbReference type="PANTHER" id="PTHR44846">
    <property type="entry name" value="MANNOSYL-D-GLYCERATE TRANSPORT/METABOLISM SYSTEM REPRESSOR MNGR-RELATED"/>
    <property type="match status" value="1"/>
</dbReference>
<keyword evidence="1" id="KW-0805">Transcription regulation</keyword>
<dbReference type="Gene3D" id="3.40.1410.10">
    <property type="entry name" value="Chorismate lyase-like"/>
    <property type="match status" value="1"/>
</dbReference>
<dbReference type="PRINTS" id="PR00035">
    <property type="entry name" value="HTHGNTR"/>
</dbReference>
<evidence type="ECO:0000256" key="3">
    <source>
        <dbReference type="ARBA" id="ARBA00023163"/>
    </source>
</evidence>
<dbReference type="Pfam" id="PF07702">
    <property type="entry name" value="UTRA"/>
    <property type="match status" value="1"/>
</dbReference>
<evidence type="ECO:0000256" key="1">
    <source>
        <dbReference type="ARBA" id="ARBA00023015"/>
    </source>
</evidence>
<evidence type="ECO:0000256" key="2">
    <source>
        <dbReference type="ARBA" id="ARBA00023125"/>
    </source>
</evidence>
<dbReference type="Pfam" id="PF00392">
    <property type="entry name" value="GntR"/>
    <property type="match status" value="1"/>
</dbReference>
<keyword evidence="2" id="KW-0238">DNA-binding</keyword>
<dbReference type="SUPFAM" id="SSF64288">
    <property type="entry name" value="Chorismate lyase-like"/>
    <property type="match status" value="1"/>
</dbReference>
<accession>A0ABS3KLT1</accession>
<dbReference type="EMBL" id="JACTNG010000002">
    <property type="protein sequence ID" value="MBO1078442.1"/>
    <property type="molecule type" value="Genomic_DNA"/>
</dbReference>
<sequence length="254" mass="28305">MTMREAPTEAKVPGGRMGTIHQALVLWLDKGGAPPGGRLPSERLLCAQYDTHRVTMHEVLLRLEAEGLIFREGRRGWFVSPPRFRYDPLSRGHFERSVRDQGRRPHTCLLDTALVSPPVLVRQMMGSPENKPLLCIRRLRSIDDRPVLYVEHYLDGETLPGLLQHDLSASLTELYRDAYGLTYGSLRFNILPAPLPPEAAKPLRAAPGSPALLVARVNHVADGSSRDCDLEYWRHDAVLIEVNSGGDACATRSC</sequence>
<dbReference type="PANTHER" id="PTHR44846:SF7">
    <property type="entry name" value="TRANSCRIPTIONAL REGULATOR OF 2-AMINOETHYLPHOSPHONATE DEGRADATION OPERONS-RELATED"/>
    <property type="match status" value="1"/>
</dbReference>
<dbReference type="RefSeq" id="WP_207415865.1">
    <property type="nucleotide sequence ID" value="NZ_CP061178.1"/>
</dbReference>
<dbReference type="Proteomes" id="UP001518989">
    <property type="component" value="Unassembled WGS sequence"/>
</dbReference>
<dbReference type="Gene3D" id="1.10.10.10">
    <property type="entry name" value="Winged helix-like DNA-binding domain superfamily/Winged helix DNA-binding domain"/>
    <property type="match status" value="1"/>
</dbReference>
<organism evidence="5 6">
    <name type="scientific">Roseomonas haemaphysalidis</name>
    <dbReference type="NCBI Taxonomy" id="2768162"/>
    <lineage>
        <taxon>Bacteria</taxon>
        <taxon>Pseudomonadati</taxon>
        <taxon>Pseudomonadota</taxon>
        <taxon>Alphaproteobacteria</taxon>
        <taxon>Acetobacterales</taxon>
        <taxon>Roseomonadaceae</taxon>
        <taxon>Roseomonas</taxon>
    </lineage>
</organism>
<dbReference type="SMART" id="SM00345">
    <property type="entry name" value="HTH_GNTR"/>
    <property type="match status" value="1"/>
</dbReference>
<feature type="domain" description="HTH gntR-type" evidence="4">
    <location>
        <begin position="14"/>
        <end position="82"/>
    </location>
</feature>
<dbReference type="InterPro" id="IPR036390">
    <property type="entry name" value="WH_DNA-bd_sf"/>
</dbReference>
<dbReference type="SMART" id="SM00866">
    <property type="entry name" value="UTRA"/>
    <property type="match status" value="1"/>
</dbReference>
<dbReference type="SUPFAM" id="SSF46785">
    <property type="entry name" value="Winged helix' DNA-binding domain"/>
    <property type="match status" value="1"/>
</dbReference>
<dbReference type="InterPro" id="IPR011663">
    <property type="entry name" value="UTRA"/>
</dbReference>
<gene>
    <name evidence="5" type="ORF">IAI61_05325</name>
</gene>
<keyword evidence="6" id="KW-1185">Reference proteome</keyword>
<evidence type="ECO:0000259" key="4">
    <source>
        <dbReference type="PROSITE" id="PS50949"/>
    </source>
</evidence>
<dbReference type="InterPro" id="IPR036388">
    <property type="entry name" value="WH-like_DNA-bd_sf"/>
</dbReference>
<keyword evidence="3" id="KW-0804">Transcription</keyword>
<protein>
    <submittedName>
        <fullName evidence="5">UTRA domain-containing protein</fullName>
    </submittedName>
</protein>
<dbReference type="CDD" id="cd07377">
    <property type="entry name" value="WHTH_GntR"/>
    <property type="match status" value="1"/>
</dbReference>
<dbReference type="InterPro" id="IPR028978">
    <property type="entry name" value="Chorismate_lyase_/UTRA_dom_sf"/>
</dbReference>